<dbReference type="InterPro" id="IPR036388">
    <property type="entry name" value="WH-like_DNA-bd_sf"/>
</dbReference>
<gene>
    <name evidence="10" type="ORF">SAMN05216463_11265</name>
</gene>
<dbReference type="SMART" id="SM00862">
    <property type="entry name" value="Trans_reg_C"/>
    <property type="match status" value="1"/>
</dbReference>
<organism evidence="10 11">
    <name type="scientific">Xylanibacter ruminicola</name>
    <name type="common">Prevotella ruminicola</name>
    <dbReference type="NCBI Taxonomy" id="839"/>
    <lineage>
        <taxon>Bacteria</taxon>
        <taxon>Pseudomonadati</taxon>
        <taxon>Bacteroidota</taxon>
        <taxon>Bacteroidia</taxon>
        <taxon>Bacteroidales</taxon>
        <taxon>Prevotellaceae</taxon>
        <taxon>Xylanibacter</taxon>
    </lineage>
</organism>
<feature type="transmembrane region" description="Helical" evidence="8">
    <location>
        <begin position="252"/>
        <end position="270"/>
    </location>
</feature>
<comment type="subcellular location">
    <subcellularLocation>
        <location evidence="1">Cell membrane</location>
        <topology evidence="1">Multi-pass membrane protein</topology>
    </subcellularLocation>
</comment>
<dbReference type="CDD" id="cd00383">
    <property type="entry name" value="trans_reg_C"/>
    <property type="match status" value="1"/>
</dbReference>
<evidence type="ECO:0000256" key="8">
    <source>
        <dbReference type="SAM" id="Phobius"/>
    </source>
</evidence>
<evidence type="ECO:0000256" key="2">
    <source>
        <dbReference type="ARBA" id="ARBA00022475"/>
    </source>
</evidence>
<dbReference type="GO" id="GO:0005886">
    <property type="term" value="C:plasma membrane"/>
    <property type="evidence" value="ECO:0007669"/>
    <property type="project" value="UniProtKB-SubCell"/>
</dbReference>
<feature type="transmembrane region" description="Helical" evidence="8">
    <location>
        <begin position="108"/>
        <end position="126"/>
    </location>
</feature>
<proteinExistence type="predicted"/>
<accession>A0A1M6VDK3</accession>
<dbReference type="PANTHER" id="PTHR10010">
    <property type="entry name" value="SOLUTE CARRIER FAMILY 34 SODIUM PHOSPHATE , MEMBER 2-RELATED"/>
    <property type="match status" value="1"/>
</dbReference>
<keyword evidence="4 8" id="KW-1133">Transmembrane helix</keyword>
<dbReference type="InterPro" id="IPR016032">
    <property type="entry name" value="Sig_transdc_resp-reg_C-effctor"/>
</dbReference>
<sequence length="659" mass="72984">MEIEIVLRLLGSLALLIFGMKMMSEALQKMAGSGLRHALAKMTSNRIKGMLTGVFVTCAVQSSSATTVMTVSFVSAGLLTLAQAISIIMGANIGTTLTAWIMSLGYNVDLTSVVFPAFIVGMVLIYKQRHRVVGDLLFGLAFLFWSLVMLSDVGRSMDLAHNADVVAFFASFDTGSYLTILAFLGVGTLITCIVQSSAAVMAITILLCSTGVLPIYLGIALVMGENIGTTATANLAALGSGIAARRAALAHLLFNVFGVIWVLLVFYPFVDMVCSLVGYDPTMSGQTALLPVVLALFHTCFNLLNTAILLPLVPQMERVVCQLMPDSKDKTREPVTLRYIQGGLMATPEISVMEAQKEIFHFAERMQRMFGMVRSLLDEKDNREFDRQFARIVKYEDIADHMEIEIGKYLEMVSNERLSDHTKDKVRTMLRQIGELESIGDACYKMARTIQHRKESREDFTPHQYQRLHEILSLVNEALTQMMVVVCGRREDLSTAPSMEIECDINALRDELKAKSISEVDAHQATYAVTALYMDVVADCEKLGDYVINVVESRLGKRYLTFQGLQVNMDHKLVTVDGTPVSLTRTEYGLLCELMSAHGELRSRQQLMDSIWAGTIVSDRTVDVHITRLRKKLGPYANNINNRPGFGYYFDDKINNAAG</sequence>
<protein>
    <submittedName>
        <fullName evidence="10">Phosphate:Na+ symporter</fullName>
    </submittedName>
</protein>
<dbReference type="GO" id="GO:0000160">
    <property type="term" value="P:phosphorelay signal transduction system"/>
    <property type="evidence" value="ECO:0007669"/>
    <property type="project" value="InterPro"/>
</dbReference>
<feature type="DNA-binding region" description="OmpR/PhoB-type" evidence="7">
    <location>
        <begin position="557"/>
        <end position="652"/>
    </location>
</feature>
<dbReference type="Pfam" id="PF00486">
    <property type="entry name" value="Trans_reg_C"/>
    <property type="match status" value="1"/>
</dbReference>
<dbReference type="InterPro" id="IPR004633">
    <property type="entry name" value="NaPi_cotrn-rel/YqeW-like"/>
</dbReference>
<evidence type="ECO:0000256" key="6">
    <source>
        <dbReference type="ARBA" id="ARBA00023136"/>
    </source>
</evidence>
<dbReference type="GO" id="GO:0005436">
    <property type="term" value="F:sodium:phosphate symporter activity"/>
    <property type="evidence" value="ECO:0007669"/>
    <property type="project" value="InterPro"/>
</dbReference>
<keyword evidence="3 8" id="KW-0812">Transmembrane</keyword>
<dbReference type="InterPro" id="IPR003841">
    <property type="entry name" value="Na/Pi_transpt"/>
</dbReference>
<evidence type="ECO:0000256" key="4">
    <source>
        <dbReference type="ARBA" id="ARBA00022989"/>
    </source>
</evidence>
<feature type="transmembrane region" description="Helical" evidence="8">
    <location>
        <begin position="81"/>
        <end position="102"/>
    </location>
</feature>
<feature type="transmembrane region" description="Helical" evidence="8">
    <location>
        <begin position="290"/>
        <end position="313"/>
    </location>
</feature>
<dbReference type="EMBL" id="FRBD01000012">
    <property type="protein sequence ID" value="SHK79518.1"/>
    <property type="molecule type" value="Genomic_DNA"/>
</dbReference>
<feature type="transmembrane region" description="Helical" evidence="8">
    <location>
        <begin position="198"/>
        <end position="221"/>
    </location>
</feature>
<evidence type="ECO:0000256" key="1">
    <source>
        <dbReference type="ARBA" id="ARBA00004651"/>
    </source>
</evidence>
<evidence type="ECO:0000256" key="5">
    <source>
        <dbReference type="ARBA" id="ARBA00023125"/>
    </source>
</evidence>
<dbReference type="Pfam" id="PF02690">
    <property type="entry name" value="Na_Pi_cotrans"/>
    <property type="match status" value="2"/>
</dbReference>
<dbReference type="AlphaFoldDB" id="A0A1M6VDK3"/>
<dbReference type="SUPFAM" id="SSF46894">
    <property type="entry name" value="C-terminal effector domain of the bipartite response regulators"/>
    <property type="match status" value="1"/>
</dbReference>
<dbReference type="SUPFAM" id="SSF109755">
    <property type="entry name" value="PhoU-like"/>
    <property type="match status" value="1"/>
</dbReference>
<feature type="transmembrane region" description="Helical" evidence="8">
    <location>
        <begin position="133"/>
        <end position="153"/>
    </location>
</feature>
<dbReference type="InterPro" id="IPR001867">
    <property type="entry name" value="OmpR/PhoB-type_DNA-bd"/>
</dbReference>
<feature type="domain" description="OmpR/PhoB-type" evidence="9">
    <location>
        <begin position="557"/>
        <end position="652"/>
    </location>
</feature>
<evidence type="ECO:0000259" key="9">
    <source>
        <dbReference type="PROSITE" id="PS51755"/>
    </source>
</evidence>
<keyword evidence="6 8" id="KW-0472">Membrane</keyword>
<dbReference type="PANTHER" id="PTHR10010:SF46">
    <property type="entry name" value="SODIUM-DEPENDENT PHOSPHATE TRANSPORT PROTEIN 2B"/>
    <property type="match status" value="1"/>
</dbReference>
<evidence type="ECO:0000256" key="3">
    <source>
        <dbReference type="ARBA" id="ARBA00022692"/>
    </source>
</evidence>
<evidence type="ECO:0000256" key="7">
    <source>
        <dbReference type="PROSITE-ProRule" id="PRU01091"/>
    </source>
</evidence>
<feature type="transmembrane region" description="Helical" evidence="8">
    <location>
        <begin position="165"/>
        <end position="186"/>
    </location>
</feature>
<name>A0A1M6VDK3_XYLRU</name>
<feature type="transmembrane region" description="Helical" evidence="8">
    <location>
        <begin position="50"/>
        <end position="74"/>
    </location>
</feature>
<evidence type="ECO:0000313" key="10">
    <source>
        <dbReference type="EMBL" id="SHK79518.1"/>
    </source>
</evidence>
<dbReference type="Gene3D" id="1.10.10.10">
    <property type="entry name" value="Winged helix-like DNA-binding domain superfamily/Winged helix DNA-binding domain"/>
    <property type="match status" value="1"/>
</dbReference>
<dbReference type="GO" id="GO:0044341">
    <property type="term" value="P:sodium-dependent phosphate transport"/>
    <property type="evidence" value="ECO:0007669"/>
    <property type="project" value="InterPro"/>
</dbReference>
<dbReference type="InterPro" id="IPR038078">
    <property type="entry name" value="PhoU-like_sf"/>
</dbReference>
<dbReference type="Proteomes" id="UP000184130">
    <property type="component" value="Unassembled WGS sequence"/>
</dbReference>
<dbReference type="NCBIfam" id="NF037997">
    <property type="entry name" value="Na_Pi_symport"/>
    <property type="match status" value="1"/>
</dbReference>
<dbReference type="Gene3D" id="1.20.58.220">
    <property type="entry name" value="Phosphate transport system protein phou homolog 2, domain 2"/>
    <property type="match status" value="1"/>
</dbReference>
<keyword evidence="2" id="KW-1003">Cell membrane</keyword>
<dbReference type="PROSITE" id="PS51755">
    <property type="entry name" value="OMPR_PHOB"/>
    <property type="match status" value="1"/>
</dbReference>
<evidence type="ECO:0000313" key="11">
    <source>
        <dbReference type="Proteomes" id="UP000184130"/>
    </source>
</evidence>
<dbReference type="NCBIfam" id="TIGR00704">
    <property type="entry name" value="NaPi_cotrn_rel"/>
    <property type="match status" value="1"/>
</dbReference>
<reference evidence="10 11" key="1">
    <citation type="submission" date="2016-11" db="EMBL/GenBank/DDBJ databases">
        <authorList>
            <person name="Jaros S."/>
            <person name="Januszkiewicz K."/>
            <person name="Wedrychowicz H."/>
        </authorList>
    </citation>
    <scope>NUCLEOTIDE SEQUENCE [LARGE SCALE GENOMIC DNA]</scope>
    <source>
        <strain evidence="10 11">KHT3</strain>
    </source>
</reference>
<dbReference type="GO" id="GO:0003677">
    <property type="term" value="F:DNA binding"/>
    <property type="evidence" value="ECO:0007669"/>
    <property type="project" value="UniProtKB-UniRule"/>
</dbReference>
<dbReference type="GO" id="GO:0006355">
    <property type="term" value="P:regulation of DNA-templated transcription"/>
    <property type="evidence" value="ECO:0007669"/>
    <property type="project" value="InterPro"/>
</dbReference>
<keyword evidence="5 7" id="KW-0238">DNA-binding</keyword>